<name>A0A4Y9LD77_9BRAD</name>
<evidence type="ECO:0000313" key="4">
    <source>
        <dbReference type="Proteomes" id="UP000298225"/>
    </source>
</evidence>
<gene>
    <name evidence="3" type="ORF">E4K66_04200</name>
</gene>
<keyword evidence="1" id="KW-0560">Oxidoreductase</keyword>
<reference evidence="3 4" key="1">
    <citation type="submission" date="2019-03" db="EMBL/GenBank/DDBJ databases">
        <title>Bradyrhizobium strains diversity isolated from Chamaecrista fasciculata.</title>
        <authorList>
            <person name="Urquiaga M.C.O."/>
            <person name="Hungria M."/>
            <person name="Delamuta J.R.M."/>
        </authorList>
    </citation>
    <scope>NUCLEOTIDE SEQUENCE [LARGE SCALE GENOMIC DNA]</scope>
    <source>
        <strain evidence="3 4">CNPSo 3424</strain>
    </source>
</reference>
<dbReference type="InterPro" id="IPR036188">
    <property type="entry name" value="FAD/NAD-bd_sf"/>
</dbReference>
<dbReference type="Pfam" id="PF01266">
    <property type="entry name" value="DAO"/>
    <property type="match status" value="1"/>
</dbReference>
<dbReference type="RefSeq" id="WP_135168187.1">
    <property type="nucleotide sequence ID" value="NZ_SPQU01000002.1"/>
</dbReference>
<dbReference type="AlphaFoldDB" id="A0A4Y9LD77"/>
<dbReference type="EMBL" id="SPQU01000002">
    <property type="protein sequence ID" value="TFV41530.1"/>
    <property type="molecule type" value="Genomic_DNA"/>
</dbReference>
<sequence length="413" mass="44664">MAKNVLVLGAGIVGMSTAIHLRRRGIEATVVDRVGPAAGASFGNGGLIQREAVFPYRFPRELGTLLRVARNRSVDVSYASLALARMAPALLRYFMASAPGPYAQTVRKEAALISTCLDEHLDLAREACALDLLRPVGWLRAYSTQRDLDEAVTAAETARRAFGVNFSTLDGAGLAKAEPDFQPRRVGALHWTQSLSLSDPGGLIAAYAQLFERLGGRILRGDGTKLERRGAAWRLATEDGFVEASDVVVAMGAWSVDLTARFGYAPPLFGKRGYHMHYLLSEGAKLNRPILDSESQFLLAPMKHGVRLTTGVEFADRDGAPTPVQLARAEPIARRLLPLGERVDAAPWMGVRPCMPDMIPVIGQAPGIAGLWCGFGHGHQGMTLGPTTGRMLAEMVVGERPLLDPEPYRADRF</sequence>
<dbReference type="PANTHER" id="PTHR13847">
    <property type="entry name" value="SARCOSINE DEHYDROGENASE-RELATED"/>
    <property type="match status" value="1"/>
</dbReference>
<dbReference type="InterPro" id="IPR006076">
    <property type="entry name" value="FAD-dep_OxRdtase"/>
</dbReference>
<dbReference type="GO" id="GO:0005737">
    <property type="term" value="C:cytoplasm"/>
    <property type="evidence" value="ECO:0007669"/>
    <property type="project" value="TreeGrafter"/>
</dbReference>
<dbReference type="SUPFAM" id="SSF51905">
    <property type="entry name" value="FAD/NAD(P)-binding domain"/>
    <property type="match status" value="1"/>
</dbReference>
<protein>
    <submittedName>
        <fullName evidence="3">FAD-binding oxidoreductase</fullName>
    </submittedName>
</protein>
<dbReference type="Gene3D" id="3.30.9.10">
    <property type="entry name" value="D-Amino Acid Oxidase, subunit A, domain 2"/>
    <property type="match status" value="1"/>
</dbReference>
<dbReference type="Gene3D" id="3.50.50.60">
    <property type="entry name" value="FAD/NAD(P)-binding domain"/>
    <property type="match status" value="2"/>
</dbReference>
<feature type="domain" description="FAD dependent oxidoreductase" evidence="2">
    <location>
        <begin position="5"/>
        <end position="395"/>
    </location>
</feature>
<dbReference type="Proteomes" id="UP000298225">
    <property type="component" value="Unassembled WGS sequence"/>
</dbReference>
<evidence type="ECO:0000256" key="1">
    <source>
        <dbReference type="ARBA" id="ARBA00023002"/>
    </source>
</evidence>
<evidence type="ECO:0000259" key="2">
    <source>
        <dbReference type="Pfam" id="PF01266"/>
    </source>
</evidence>
<keyword evidence="4" id="KW-1185">Reference proteome</keyword>
<dbReference type="GO" id="GO:0016491">
    <property type="term" value="F:oxidoreductase activity"/>
    <property type="evidence" value="ECO:0007669"/>
    <property type="project" value="UniProtKB-KW"/>
</dbReference>
<accession>A0A4Y9LD77</accession>
<dbReference type="PANTHER" id="PTHR13847:SF289">
    <property type="entry name" value="GLYCINE OXIDASE"/>
    <property type="match status" value="1"/>
</dbReference>
<comment type="caution">
    <text evidence="3">The sequence shown here is derived from an EMBL/GenBank/DDBJ whole genome shotgun (WGS) entry which is preliminary data.</text>
</comment>
<organism evidence="3 4">
    <name type="scientific">Bradyrhizobium frederickii</name>
    <dbReference type="NCBI Taxonomy" id="2560054"/>
    <lineage>
        <taxon>Bacteria</taxon>
        <taxon>Pseudomonadati</taxon>
        <taxon>Pseudomonadota</taxon>
        <taxon>Alphaproteobacteria</taxon>
        <taxon>Hyphomicrobiales</taxon>
        <taxon>Nitrobacteraceae</taxon>
        <taxon>Bradyrhizobium</taxon>
    </lineage>
</organism>
<dbReference type="OrthoDB" id="9805337at2"/>
<evidence type="ECO:0000313" key="3">
    <source>
        <dbReference type="EMBL" id="TFV41530.1"/>
    </source>
</evidence>
<dbReference type="SUPFAM" id="SSF54373">
    <property type="entry name" value="FAD-linked reductases, C-terminal domain"/>
    <property type="match status" value="1"/>
</dbReference>
<dbReference type="PRINTS" id="PR00420">
    <property type="entry name" value="RNGMNOXGNASE"/>
</dbReference>
<proteinExistence type="predicted"/>